<gene>
    <name evidence="2" type="ORF">LCGC14_1130090</name>
</gene>
<accession>A0A0F9M195</accession>
<evidence type="ECO:0008006" key="3">
    <source>
        <dbReference type="Google" id="ProtNLM"/>
    </source>
</evidence>
<evidence type="ECO:0000313" key="2">
    <source>
        <dbReference type="EMBL" id="KKN01195.1"/>
    </source>
</evidence>
<feature type="region of interest" description="Disordered" evidence="1">
    <location>
        <begin position="1"/>
        <end position="24"/>
    </location>
</feature>
<protein>
    <recommendedName>
        <fullName evidence="3">Replication protein</fullName>
    </recommendedName>
</protein>
<evidence type="ECO:0000256" key="1">
    <source>
        <dbReference type="SAM" id="MobiDB-lite"/>
    </source>
</evidence>
<organism evidence="2">
    <name type="scientific">marine sediment metagenome</name>
    <dbReference type="NCBI Taxonomy" id="412755"/>
    <lineage>
        <taxon>unclassified sequences</taxon>
        <taxon>metagenomes</taxon>
        <taxon>ecological metagenomes</taxon>
    </lineage>
</organism>
<dbReference type="AlphaFoldDB" id="A0A0F9M195"/>
<name>A0A0F9M195_9ZZZZ</name>
<dbReference type="EMBL" id="LAZR01005288">
    <property type="protein sequence ID" value="KKN01195.1"/>
    <property type="molecule type" value="Genomic_DNA"/>
</dbReference>
<proteinExistence type="predicted"/>
<sequence>MVSISEHPTVSQSDKPGSNNIRDFDAQASSLGNAADISAANRNRVRKFRALDYARQLLQRYDVRNTKGKIPHRTRFCFARRARKANRVVIKLNNNDINSEASIGNVQTCGSVWSCPVCASRIAVKKGYFVKNTIAWAKHNKLIPVMVSVTARHHAGMPLEDLKARFIATWRDFTNRRAWKAFKLNFGVEHWIANREVTHGENGWHYHMHFLVFLDRKRLALMGSEALEEKLTTNWLHCLKRHDLNGLPDYALKVSAHGDVGSSYLTKMGLTVSETDDNLKYELTGSMNKRGSRTVWDILRHAYYGDANSERLYVEYVIAMQGDNFITTSHGLTDCVENFLDEFPEEPTETKEMHDWLTMSDDIWRIVADAYAMHRVIDCAAR</sequence>
<comment type="caution">
    <text evidence="2">The sequence shown here is derived from an EMBL/GenBank/DDBJ whole genome shotgun (WGS) entry which is preliminary data.</text>
</comment>
<reference evidence="2" key="1">
    <citation type="journal article" date="2015" name="Nature">
        <title>Complex archaea that bridge the gap between prokaryotes and eukaryotes.</title>
        <authorList>
            <person name="Spang A."/>
            <person name="Saw J.H."/>
            <person name="Jorgensen S.L."/>
            <person name="Zaremba-Niedzwiedzka K."/>
            <person name="Martijn J."/>
            <person name="Lind A.E."/>
            <person name="van Eijk R."/>
            <person name="Schleper C."/>
            <person name="Guy L."/>
            <person name="Ettema T.J."/>
        </authorList>
    </citation>
    <scope>NUCLEOTIDE SEQUENCE</scope>
</reference>
<feature type="non-terminal residue" evidence="2">
    <location>
        <position position="382"/>
    </location>
</feature>